<dbReference type="EMBL" id="ON624112">
    <property type="protein sequence ID" value="UTQ78245.1"/>
    <property type="molecule type" value="Genomic_DNA"/>
</dbReference>
<sequence>MSKVRDRFTNAEVESAVNKSARADQSIDYQAMAQMLSDNAHGTVVTPQLCRYWAKQFDKRKKNGDTYMTLTVANRELKETRKLRQPSRYEDLALDELPERKHKCILVIPDQHAPYHHKDTLEFLAAVAAKYKPDTVVNLGDELDNHAISFHDSDPNLDSAGVELEKAKVFIHKLHAMFPVMRICHSNHGSLVYRKAHAHGLPAQLIKTYREILFPQGGGEQWEWRDQFKLKLPNGDKVLFKHEPSGDPLADAAHNRCNLVTGHLHGKFSINSAASSEAYYWAAGAGCLIDKDSMAFAYGKNHKNKPIIGCLVIKDSLPILVPMRLNEGGEWNGKL</sequence>
<keyword evidence="2" id="KW-1185">Reference proteome</keyword>
<dbReference type="Proteomes" id="UP001060037">
    <property type="component" value="Segment"/>
</dbReference>
<organism evidence="1 2">
    <name type="scientific">Aeromonas phage Aer_P220</name>
    <dbReference type="NCBI Taxonomy" id="2951227"/>
    <lineage>
        <taxon>Viruses</taxon>
        <taxon>Duplodnaviria</taxon>
        <taxon>Heunggongvirae</taxon>
        <taxon>Uroviricota</taxon>
        <taxon>Caudoviricetes</taxon>
        <taxon>Autographivirales</taxon>
        <taxon>Autographivirales incertae sedis</taxon>
        <taxon>Yinyavirus</taxon>
        <taxon>Yinyavirus AerP220</taxon>
    </lineage>
</organism>
<evidence type="ECO:0000313" key="2">
    <source>
        <dbReference type="Proteomes" id="UP001060037"/>
    </source>
</evidence>
<evidence type="ECO:0000313" key="1">
    <source>
        <dbReference type="EMBL" id="UTQ78245.1"/>
    </source>
</evidence>
<proteinExistence type="predicted"/>
<dbReference type="InterPro" id="IPR029052">
    <property type="entry name" value="Metallo-depent_PP-like"/>
</dbReference>
<dbReference type="SUPFAM" id="SSF56300">
    <property type="entry name" value="Metallo-dependent phosphatases"/>
    <property type="match status" value="1"/>
</dbReference>
<accession>A0A9E7SYY6</accession>
<name>A0A9E7SYY6_9CAUD</name>
<reference evidence="1" key="1">
    <citation type="submission" date="2022-05" db="EMBL/GenBank/DDBJ databases">
        <authorList>
            <person name="Tikunov A."/>
            <person name="Kozlova Y."/>
            <person name="Morozova V."/>
            <person name="Jdeed G."/>
            <person name="Bardasheva A."/>
            <person name="Tikunova N."/>
        </authorList>
    </citation>
    <scope>NUCLEOTIDE SEQUENCE</scope>
</reference>
<protein>
    <submittedName>
        <fullName evidence="1">Metallophosphoesterase</fullName>
    </submittedName>
</protein>